<accession>A0A6G1E7Q8</accession>
<dbReference type="OrthoDB" id="1937476at2759"/>
<dbReference type="AlphaFoldDB" id="A0A6G1E7Q8"/>
<organism evidence="1 2">
    <name type="scientific">Oryza meyeriana var. granulata</name>
    <dbReference type="NCBI Taxonomy" id="110450"/>
    <lineage>
        <taxon>Eukaryota</taxon>
        <taxon>Viridiplantae</taxon>
        <taxon>Streptophyta</taxon>
        <taxon>Embryophyta</taxon>
        <taxon>Tracheophyta</taxon>
        <taxon>Spermatophyta</taxon>
        <taxon>Magnoliopsida</taxon>
        <taxon>Liliopsida</taxon>
        <taxon>Poales</taxon>
        <taxon>Poaceae</taxon>
        <taxon>BOP clade</taxon>
        <taxon>Oryzoideae</taxon>
        <taxon>Oryzeae</taxon>
        <taxon>Oryzinae</taxon>
        <taxon>Oryza</taxon>
        <taxon>Oryza meyeriana</taxon>
    </lineage>
</organism>
<dbReference type="Proteomes" id="UP000479710">
    <property type="component" value="Unassembled WGS sequence"/>
</dbReference>
<evidence type="ECO:0000313" key="2">
    <source>
        <dbReference type="Proteomes" id="UP000479710"/>
    </source>
</evidence>
<reference evidence="1 2" key="1">
    <citation type="submission" date="2019-11" db="EMBL/GenBank/DDBJ databases">
        <title>Whole genome sequence of Oryza granulata.</title>
        <authorList>
            <person name="Li W."/>
        </authorList>
    </citation>
    <scope>NUCLEOTIDE SEQUENCE [LARGE SCALE GENOMIC DNA]</scope>
    <source>
        <strain evidence="2">cv. Menghai</strain>
        <tissue evidence="1">Leaf</tissue>
    </source>
</reference>
<protein>
    <submittedName>
        <fullName evidence="1">Uncharacterized protein</fullName>
    </submittedName>
</protein>
<proteinExistence type="predicted"/>
<gene>
    <name evidence="1" type="ORF">E2562_036398</name>
</gene>
<comment type="caution">
    <text evidence="1">The sequence shown here is derived from an EMBL/GenBank/DDBJ whole genome shotgun (WGS) entry which is preliminary data.</text>
</comment>
<dbReference type="CDD" id="cd00303">
    <property type="entry name" value="retropepsin_like"/>
    <property type="match status" value="1"/>
</dbReference>
<evidence type="ECO:0000313" key="1">
    <source>
        <dbReference type="EMBL" id="KAF0920691.1"/>
    </source>
</evidence>
<keyword evidence="2" id="KW-1185">Reference proteome</keyword>
<dbReference type="PANTHER" id="PTHR33240:SF15">
    <property type="entry name" value="GAG-PRO-LIKE PROTEIN"/>
    <property type="match status" value="1"/>
</dbReference>
<dbReference type="EMBL" id="SPHZ02000005">
    <property type="protein sequence ID" value="KAF0920691.1"/>
    <property type="molecule type" value="Genomic_DNA"/>
</dbReference>
<dbReference type="PANTHER" id="PTHR33240">
    <property type="entry name" value="OS08G0508500 PROTEIN"/>
    <property type="match status" value="1"/>
</dbReference>
<name>A0A6G1E7Q8_9ORYZ</name>
<sequence>MPISFTAEDGRGRLFPHNDALVITACVAEAHVHYVLVDGGTTADILFASAFDQLRILHSRLTKGWRPVKGFSGSLVEALGQIEPPMRFGRGPRACSEGITFVVVDMPYAYNIIMGRGSLNKFGAVVHQNFLCMKMPSPTGIITIRGDQEVAMKIDKGHSSLPGKDGQIDKLFQARHPELAKYLMAFWKAEAHFKGISVRSIPRSEIADTDALTKAAANNKPLPAHILYEVLHRPAVQDVDHDATLAPVKAITMTPD</sequence>